<organism evidence="1 2">
    <name type="scientific">Helicobacter mastomyrinus</name>
    <dbReference type="NCBI Taxonomy" id="287948"/>
    <lineage>
        <taxon>Bacteria</taxon>
        <taxon>Pseudomonadati</taxon>
        <taxon>Campylobacterota</taxon>
        <taxon>Epsilonproteobacteria</taxon>
        <taxon>Campylobacterales</taxon>
        <taxon>Helicobacteraceae</taxon>
        <taxon>Helicobacter</taxon>
    </lineage>
</organism>
<name>A0ABZ3F448_9HELI</name>
<evidence type="ECO:0000313" key="1">
    <source>
        <dbReference type="EMBL" id="XAM17490.1"/>
    </source>
</evidence>
<accession>A0ABZ3F448</accession>
<dbReference type="EMBL" id="CP145316">
    <property type="protein sequence ID" value="XAM17490.1"/>
    <property type="molecule type" value="Genomic_DNA"/>
</dbReference>
<proteinExistence type="predicted"/>
<dbReference type="Proteomes" id="UP001434737">
    <property type="component" value="Chromosome"/>
</dbReference>
<evidence type="ECO:0000313" key="2">
    <source>
        <dbReference type="Proteomes" id="UP001434737"/>
    </source>
</evidence>
<sequence>MSTDNAKDDLSLEMSLEEMALEVVDMLGVALYFAGAKKKHIQALTEAYSAQMDKFYEHLPEDTPYGQDEMIEIIKSLKIDYPQFFNA</sequence>
<keyword evidence="2" id="KW-1185">Reference proteome</keyword>
<gene>
    <name evidence="1" type="ORF">V3I05_07315</name>
</gene>
<protein>
    <submittedName>
        <fullName evidence="1">Uncharacterized protein</fullName>
    </submittedName>
</protein>
<reference evidence="1 2" key="1">
    <citation type="submission" date="2024-02" db="EMBL/GenBank/DDBJ databases">
        <title>Genome and pathogenicity analysis of Helicobacter mastomyrinus isolated from mice.</title>
        <authorList>
            <person name="Zhu L."/>
        </authorList>
    </citation>
    <scope>NUCLEOTIDE SEQUENCE [LARGE SCALE GENOMIC DNA]</scope>
    <source>
        <strain evidence="1 2">Hm-17</strain>
    </source>
</reference>
<dbReference type="RefSeq" id="WP_295701668.1">
    <property type="nucleotide sequence ID" value="NZ_CP145316.1"/>
</dbReference>